<evidence type="ECO:0000313" key="2">
    <source>
        <dbReference type="Proteomes" id="UP000192277"/>
    </source>
</evidence>
<organism evidence="1 2">
    <name type="scientific">Niastella koreensis</name>
    <dbReference type="NCBI Taxonomy" id="354356"/>
    <lineage>
        <taxon>Bacteria</taxon>
        <taxon>Pseudomonadati</taxon>
        <taxon>Bacteroidota</taxon>
        <taxon>Chitinophagia</taxon>
        <taxon>Chitinophagales</taxon>
        <taxon>Chitinophagaceae</taxon>
        <taxon>Niastella</taxon>
    </lineage>
</organism>
<dbReference type="Gene3D" id="3.40.1760.10">
    <property type="entry name" value="YfbM-like super family"/>
    <property type="match status" value="1"/>
</dbReference>
<gene>
    <name evidence="1" type="ORF">A4D02_03385</name>
</gene>
<protein>
    <recommendedName>
        <fullName evidence="3">DUF1877 domain-containing protein</fullName>
    </recommendedName>
</protein>
<dbReference type="Pfam" id="PF08974">
    <property type="entry name" value="DUF1877"/>
    <property type="match status" value="1"/>
</dbReference>
<dbReference type="SUPFAM" id="SSF111069">
    <property type="entry name" value="Hypothetical protein yfbM"/>
    <property type="match status" value="1"/>
</dbReference>
<dbReference type="InterPro" id="IPR015068">
    <property type="entry name" value="DUF1877"/>
</dbReference>
<reference evidence="1 2" key="1">
    <citation type="submission" date="2016-04" db="EMBL/GenBank/DDBJ databases">
        <authorList>
            <person name="Chen L."/>
            <person name="Zhuang W."/>
            <person name="Wang G."/>
        </authorList>
    </citation>
    <scope>NUCLEOTIDE SEQUENCE [LARGE SCALE GENOMIC DNA]</scope>
    <source>
        <strain evidence="2">GR20</strain>
    </source>
</reference>
<name>A0ABX3P5W3_9BACT</name>
<accession>A0ABX3P5W3</accession>
<evidence type="ECO:0000313" key="1">
    <source>
        <dbReference type="EMBL" id="OQP55366.1"/>
    </source>
</evidence>
<dbReference type="Proteomes" id="UP000192277">
    <property type="component" value="Unassembled WGS sequence"/>
</dbReference>
<dbReference type="EMBL" id="LWBO01000001">
    <property type="protein sequence ID" value="OQP55366.1"/>
    <property type="molecule type" value="Genomic_DNA"/>
</dbReference>
<evidence type="ECO:0008006" key="3">
    <source>
        <dbReference type="Google" id="ProtNLM"/>
    </source>
</evidence>
<sequence>MGQTATLYRIDKNDFPKIQEHPENISSFASKGDVSFQKTFEGFRFVLSKGQNKSNTELVQQIFYPIPHIGEEIDFDKLDMDNLPEDFNFESNAIYYNNPDKVTEIAAFLDSISIDKLEELFNADELNKEGIYPELWNTETQEDIAFNINHMKQEFAEMKAFFSKAQEEGDYVLNFIG</sequence>
<dbReference type="RefSeq" id="WP_014222961.1">
    <property type="nucleotide sequence ID" value="NZ_LWBO01000001.1"/>
</dbReference>
<dbReference type="InterPro" id="IPR035944">
    <property type="entry name" value="YfbM-like_sf"/>
</dbReference>
<comment type="caution">
    <text evidence="1">The sequence shown here is derived from an EMBL/GenBank/DDBJ whole genome shotgun (WGS) entry which is preliminary data.</text>
</comment>
<proteinExistence type="predicted"/>
<keyword evidence="2" id="KW-1185">Reference proteome</keyword>